<reference evidence="4 5" key="1">
    <citation type="journal article" date="2014" name="Genome Announc.">
        <title>Draft Genome Sequence of the Algicidal Bacterium Mangrovimonas yunxiaonensis Strain LY01.</title>
        <authorList>
            <person name="Li Y."/>
            <person name="Zhu H."/>
            <person name="Li C."/>
            <person name="Zhang H."/>
            <person name="Chen Z."/>
            <person name="Zheng W."/>
            <person name="Xu H."/>
            <person name="Zheng T."/>
        </authorList>
    </citation>
    <scope>NUCLEOTIDE SEQUENCE [LARGE SCALE GENOMIC DNA]</scope>
    <source>
        <strain evidence="4 5">LY01</strain>
    </source>
</reference>
<reference evidence="5" key="2">
    <citation type="submission" date="2014-07" db="EMBL/GenBank/DDBJ databases">
        <title>Genome sequence of Mangrovimonas yunxiaonensis.</title>
        <authorList>
            <person name="Li Y."/>
            <person name="Zheng T."/>
        </authorList>
    </citation>
    <scope>NUCLEOTIDE SEQUENCE [LARGE SCALE GENOMIC DNA]</scope>
    <source>
        <strain evidence="5">LY01</strain>
    </source>
</reference>
<evidence type="ECO:0000256" key="2">
    <source>
        <dbReference type="ARBA" id="ARBA00022737"/>
    </source>
</evidence>
<feature type="domain" description="Rhodanese" evidence="3">
    <location>
        <begin position="41"/>
        <end position="130"/>
    </location>
</feature>
<feature type="domain" description="Rhodanese" evidence="3">
    <location>
        <begin position="161"/>
        <end position="269"/>
    </location>
</feature>
<evidence type="ECO:0000256" key="1">
    <source>
        <dbReference type="ARBA" id="ARBA00022679"/>
    </source>
</evidence>
<gene>
    <name evidence="4" type="ORF">IA57_11920</name>
</gene>
<dbReference type="PANTHER" id="PTHR11364">
    <property type="entry name" value="THIOSULFATE SULFERTANSFERASE"/>
    <property type="match status" value="1"/>
</dbReference>
<evidence type="ECO:0000313" key="4">
    <source>
        <dbReference type="EMBL" id="KFB00134.1"/>
    </source>
</evidence>
<dbReference type="RefSeq" id="WP_036123810.1">
    <property type="nucleotide sequence ID" value="NZ_BMET01000003.1"/>
</dbReference>
<organism evidence="4 5">
    <name type="scientific">Mangrovimonas yunxiaonensis</name>
    <dbReference type="NCBI Taxonomy" id="1197477"/>
    <lineage>
        <taxon>Bacteria</taxon>
        <taxon>Pseudomonadati</taxon>
        <taxon>Bacteroidota</taxon>
        <taxon>Flavobacteriia</taxon>
        <taxon>Flavobacteriales</taxon>
        <taxon>Flavobacteriaceae</taxon>
        <taxon>Mangrovimonas</taxon>
    </lineage>
</organism>
<dbReference type="SMART" id="SM00450">
    <property type="entry name" value="RHOD"/>
    <property type="match status" value="2"/>
</dbReference>
<dbReference type="OrthoDB" id="9770030at2"/>
<dbReference type="eggNOG" id="COG2897">
    <property type="taxonomic scope" value="Bacteria"/>
</dbReference>
<comment type="caution">
    <text evidence="4">The sequence shown here is derived from an EMBL/GenBank/DDBJ whole genome shotgun (WGS) entry which is preliminary data.</text>
</comment>
<dbReference type="EMBL" id="JPFK01000009">
    <property type="protein sequence ID" value="KFB00134.1"/>
    <property type="molecule type" value="Genomic_DNA"/>
</dbReference>
<dbReference type="AlphaFoldDB" id="A0A084THE8"/>
<dbReference type="STRING" id="1197477.IA57_11920"/>
<keyword evidence="2" id="KW-0677">Repeat</keyword>
<dbReference type="InterPro" id="IPR036873">
    <property type="entry name" value="Rhodanese-like_dom_sf"/>
</dbReference>
<dbReference type="Gene3D" id="3.40.250.10">
    <property type="entry name" value="Rhodanese-like domain"/>
    <property type="match status" value="2"/>
</dbReference>
<keyword evidence="1" id="KW-0808">Transferase</keyword>
<name>A0A084THE8_9FLAO</name>
<dbReference type="InterPro" id="IPR045078">
    <property type="entry name" value="TST/MPST-like"/>
</dbReference>
<dbReference type="CDD" id="cd01448">
    <property type="entry name" value="TST_Repeat_1"/>
    <property type="match status" value="1"/>
</dbReference>
<dbReference type="Pfam" id="PF00581">
    <property type="entry name" value="Rhodanese"/>
    <property type="match status" value="2"/>
</dbReference>
<evidence type="ECO:0000259" key="3">
    <source>
        <dbReference type="PROSITE" id="PS50206"/>
    </source>
</evidence>
<dbReference type="SUPFAM" id="SSF52821">
    <property type="entry name" value="Rhodanese/Cell cycle control phosphatase"/>
    <property type="match status" value="2"/>
</dbReference>
<dbReference type="PROSITE" id="PS50206">
    <property type="entry name" value="RHODANESE_3"/>
    <property type="match status" value="2"/>
</dbReference>
<proteinExistence type="predicted"/>
<protein>
    <recommendedName>
        <fullName evidence="3">Rhodanese domain-containing protein</fullName>
    </recommendedName>
</protein>
<dbReference type="PANTHER" id="PTHR11364:SF27">
    <property type="entry name" value="SULFURTRANSFERASE"/>
    <property type="match status" value="1"/>
</dbReference>
<sequence length="270" mass="30017">MNPLISVSWLKAHLNDENVIVLNATLPKATAIGKPTETQQIPNARYFDIKTKFSDVRARFPNTLPSAEQFNQEAQNLGINKGSVIVVYDDYGFYSSARAWWLLKAFGHKQVAVLNGGLPEWKQAGFPLEKKQSCHYEKGDFSGALQPDFFQFFNDIEGLKDNPETLILDARSKDRFEGSLPEPREGLRSGHIPSSVNLPFQELLSGNTMTSMLELKTIFHKLNPENKSMVFTCGSGVTACILALGAELSGYKNLSVYDGSWTEYGSLKNA</sequence>
<accession>A0A084THE8</accession>
<dbReference type="CDD" id="cd01449">
    <property type="entry name" value="TST_Repeat_2"/>
    <property type="match status" value="1"/>
</dbReference>
<dbReference type="Proteomes" id="UP000028521">
    <property type="component" value="Unassembled WGS sequence"/>
</dbReference>
<evidence type="ECO:0000313" key="5">
    <source>
        <dbReference type="Proteomes" id="UP000028521"/>
    </source>
</evidence>
<dbReference type="InterPro" id="IPR001763">
    <property type="entry name" value="Rhodanese-like_dom"/>
</dbReference>
<keyword evidence="5" id="KW-1185">Reference proteome</keyword>
<dbReference type="GO" id="GO:0004792">
    <property type="term" value="F:thiosulfate-cyanide sulfurtransferase activity"/>
    <property type="evidence" value="ECO:0007669"/>
    <property type="project" value="TreeGrafter"/>
</dbReference>